<accession>A0A0V0YUG5</accession>
<proteinExistence type="predicted"/>
<protein>
    <submittedName>
        <fullName evidence="1">Uncharacterized protein</fullName>
    </submittedName>
</protein>
<evidence type="ECO:0000313" key="2">
    <source>
        <dbReference type="Proteomes" id="UP000054653"/>
    </source>
</evidence>
<organism evidence="1 2">
    <name type="scientific">Trichinella britovi</name>
    <name type="common">Parasitic roundworm</name>
    <dbReference type="NCBI Taxonomy" id="45882"/>
    <lineage>
        <taxon>Eukaryota</taxon>
        <taxon>Metazoa</taxon>
        <taxon>Ecdysozoa</taxon>
        <taxon>Nematoda</taxon>
        <taxon>Enoplea</taxon>
        <taxon>Dorylaimia</taxon>
        <taxon>Trichinellida</taxon>
        <taxon>Trichinellidae</taxon>
        <taxon>Trichinella</taxon>
    </lineage>
</organism>
<sequence length="36" mass="4427">MCWKLSIPGIGTEVRRRRNLGEEWRGYFRRFVVVCR</sequence>
<dbReference type="AlphaFoldDB" id="A0A0V0YUG5"/>
<evidence type="ECO:0000313" key="1">
    <source>
        <dbReference type="EMBL" id="KRY03824.1"/>
    </source>
</evidence>
<dbReference type="Proteomes" id="UP000054653">
    <property type="component" value="Unassembled WGS sequence"/>
</dbReference>
<keyword evidence="2" id="KW-1185">Reference proteome</keyword>
<dbReference type="EMBL" id="JYDI01006160">
    <property type="protein sequence ID" value="KRY03824.1"/>
    <property type="molecule type" value="Genomic_DNA"/>
</dbReference>
<comment type="caution">
    <text evidence="1">The sequence shown here is derived from an EMBL/GenBank/DDBJ whole genome shotgun (WGS) entry which is preliminary data.</text>
</comment>
<reference evidence="1 2" key="1">
    <citation type="submission" date="2015-01" db="EMBL/GenBank/DDBJ databases">
        <title>Evolution of Trichinella species and genotypes.</title>
        <authorList>
            <person name="Korhonen P.K."/>
            <person name="Edoardo P."/>
            <person name="Giuseppe L.R."/>
            <person name="Gasser R.B."/>
        </authorList>
    </citation>
    <scope>NUCLEOTIDE SEQUENCE [LARGE SCALE GENOMIC DNA]</scope>
    <source>
        <strain evidence="1">ISS120</strain>
    </source>
</reference>
<gene>
    <name evidence="1" type="ORF">T03_11261</name>
</gene>
<name>A0A0V0YUG5_TRIBR</name>